<dbReference type="Proteomes" id="UP000828048">
    <property type="component" value="Chromosome 5"/>
</dbReference>
<dbReference type="EMBL" id="CM037155">
    <property type="protein sequence ID" value="KAH7845759.1"/>
    <property type="molecule type" value="Genomic_DNA"/>
</dbReference>
<gene>
    <name evidence="1" type="ORF">Vadar_005706</name>
</gene>
<comment type="caution">
    <text evidence="1">The sequence shown here is derived from an EMBL/GenBank/DDBJ whole genome shotgun (WGS) entry which is preliminary data.</text>
</comment>
<protein>
    <submittedName>
        <fullName evidence="1">Uncharacterized protein</fullName>
    </submittedName>
</protein>
<keyword evidence="2" id="KW-1185">Reference proteome</keyword>
<evidence type="ECO:0000313" key="1">
    <source>
        <dbReference type="EMBL" id="KAH7845759.1"/>
    </source>
</evidence>
<evidence type="ECO:0000313" key="2">
    <source>
        <dbReference type="Proteomes" id="UP000828048"/>
    </source>
</evidence>
<accession>A0ACB7XXU9</accession>
<organism evidence="1 2">
    <name type="scientific">Vaccinium darrowii</name>
    <dbReference type="NCBI Taxonomy" id="229202"/>
    <lineage>
        <taxon>Eukaryota</taxon>
        <taxon>Viridiplantae</taxon>
        <taxon>Streptophyta</taxon>
        <taxon>Embryophyta</taxon>
        <taxon>Tracheophyta</taxon>
        <taxon>Spermatophyta</taxon>
        <taxon>Magnoliopsida</taxon>
        <taxon>eudicotyledons</taxon>
        <taxon>Gunneridae</taxon>
        <taxon>Pentapetalae</taxon>
        <taxon>asterids</taxon>
        <taxon>Ericales</taxon>
        <taxon>Ericaceae</taxon>
        <taxon>Vaccinioideae</taxon>
        <taxon>Vaccinieae</taxon>
        <taxon>Vaccinium</taxon>
    </lineage>
</organism>
<name>A0ACB7XXU9_9ERIC</name>
<proteinExistence type="predicted"/>
<sequence length="306" mass="33116">MNISDSGSWTSLRKSPLLLPWRISHAKDVKILPSFAPVNYTHQSGNPSQRYQLGGARVLSLQTDNSQRDYLPPPETMTFINLCPYGAEQLRVFAGYAANHVRGCLVCLSFSEDGEIFAELPGTMIRSDGIIATSANCLSSLKSKGLKVTVDVRIPDTGETYNAVLLDTGFCSDIGFVKISSCGQQPVPAFGQSDSLYCTPYVVAAGCSSPYGDFVSAKPRYTGCHLGLLANRRTWPIIEAKVLTGKPPEIGGCLISTYSGVVGIIHYVHDFEVKATPIELVLKTLEHIEMHRNNSGLLNSGLNGTI</sequence>
<reference evidence="1 2" key="1">
    <citation type="journal article" date="2021" name="Hortic Res">
        <title>High-quality reference genome and annotation aids understanding of berry development for evergreen blueberry (Vaccinium darrowii).</title>
        <authorList>
            <person name="Yu J."/>
            <person name="Hulse-Kemp A.M."/>
            <person name="Babiker E."/>
            <person name="Staton M."/>
        </authorList>
    </citation>
    <scope>NUCLEOTIDE SEQUENCE [LARGE SCALE GENOMIC DNA]</scope>
    <source>
        <strain evidence="2">cv. NJ 8807/NJ 8810</strain>
        <tissue evidence="1">Young leaf</tissue>
    </source>
</reference>